<dbReference type="AlphaFoldDB" id="A0A1Y2H784"/>
<accession>A0A1Y2H784</accession>
<dbReference type="Proteomes" id="UP000193411">
    <property type="component" value="Unassembled WGS sequence"/>
</dbReference>
<dbReference type="EMBL" id="MCFL01000123">
    <property type="protein sequence ID" value="ORZ29864.1"/>
    <property type="molecule type" value="Genomic_DNA"/>
</dbReference>
<evidence type="ECO:0000313" key="2">
    <source>
        <dbReference type="EMBL" id="ORZ29864.1"/>
    </source>
</evidence>
<reference evidence="2 3" key="1">
    <citation type="submission" date="2016-07" db="EMBL/GenBank/DDBJ databases">
        <title>Pervasive Adenine N6-methylation of Active Genes in Fungi.</title>
        <authorList>
            <consortium name="DOE Joint Genome Institute"/>
            <person name="Mondo S.J."/>
            <person name="Dannebaum R.O."/>
            <person name="Kuo R.C."/>
            <person name="Labutti K."/>
            <person name="Haridas S."/>
            <person name="Kuo A."/>
            <person name="Salamov A."/>
            <person name="Ahrendt S.R."/>
            <person name="Lipzen A."/>
            <person name="Sullivan W."/>
            <person name="Andreopoulos W.B."/>
            <person name="Clum A."/>
            <person name="Lindquist E."/>
            <person name="Daum C."/>
            <person name="Ramamoorthy G.K."/>
            <person name="Gryganskyi A."/>
            <person name="Culley D."/>
            <person name="Magnuson J.K."/>
            <person name="James T.Y."/>
            <person name="O'Malley M.A."/>
            <person name="Stajich J.E."/>
            <person name="Spatafora J.W."/>
            <person name="Visel A."/>
            <person name="Grigoriev I.V."/>
        </authorList>
    </citation>
    <scope>NUCLEOTIDE SEQUENCE [LARGE SCALE GENOMIC DNA]</scope>
    <source>
        <strain evidence="2 3">PL171</strain>
    </source>
</reference>
<proteinExistence type="predicted"/>
<gene>
    <name evidence="2" type="ORF">BCR44DRAFT_236324</name>
</gene>
<organism evidence="2 3">
    <name type="scientific">Catenaria anguillulae PL171</name>
    <dbReference type="NCBI Taxonomy" id="765915"/>
    <lineage>
        <taxon>Eukaryota</taxon>
        <taxon>Fungi</taxon>
        <taxon>Fungi incertae sedis</taxon>
        <taxon>Blastocladiomycota</taxon>
        <taxon>Blastocladiomycetes</taxon>
        <taxon>Blastocladiales</taxon>
        <taxon>Catenariaceae</taxon>
        <taxon>Catenaria</taxon>
    </lineage>
</organism>
<sequence length="175" mass="19562">MRIGFWRESPMSSARKRTSHVPSRTASTAAFTSASAVDVATHGCCWLDHDTSPCPMRRQKPEVERCMLGSLAYDESQYPSFFLSTTHCIFAIIINAHHSHGRGNGRKWTNTLTTMETRTTHIRLNNAWGHGFARKGRGGCEGPNGQGEQTIMKREKRCGSKSLSTEHKSMEKGTY</sequence>
<protein>
    <submittedName>
        <fullName evidence="2">Uncharacterized protein</fullName>
    </submittedName>
</protein>
<evidence type="ECO:0000313" key="3">
    <source>
        <dbReference type="Proteomes" id="UP000193411"/>
    </source>
</evidence>
<keyword evidence="3" id="KW-1185">Reference proteome</keyword>
<evidence type="ECO:0000256" key="1">
    <source>
        <dbReference type="SAM" id="MobiDB-lite"/>
    </source>
</evidence>
<feature type="region of interest" description="Disordered" evidence="1">
    <location>
        <begin position="1"/>
        <end position="21"/>
    </location>
</feature>
<feature type="compositionally biased region" description="Basic and acidic residues" evidence="1">
    <location>
        <begin position="164"/>
        <end position="175"/>
    </location>
</feature>
<comment type="caution">
    <text evidence="2">The sequence shown here is derived from an EMBL/GenBank/DDBJ whole genome shotgun (WGS) entry which is preliminary data.</text>
</comment>
<name>A0A1Y2H784_9FUNG</name>
<feature type="region of interest" description="Disordered" evidence="1">
    <location>
        <begin position="135"/>
        <end position="175"/>
    </location>
</feature>